<reference evidence="2" key="1">
    <citation type="submission" date="2015-10" db="EMBL/GenBank/DDBJ databases">
        <authorList>
            <person name="Gilbert D.G."/>
        </authorList>
    </citation>
    <scope>NUCLEOTIDE SEQUENCE</scope>
    <source>
        <strain evidence="2">Phyl III-seqv23</strain>
    </source>
</reference>
<protein>
    <submittedName>
        <fullName evidence="2">Bacteriophage protein</fullName>
    </submittedName>
</protein>
<evidence type="ECO:0000256" key="1">
    <source>
        <dbReference type="SAM" id="MobiDB-lite"/>
    </source>
</evidence>
<dbReference type="InterPro" id="IPR009228">
    <property type="entry name" value="Capsid_scaffold_GpO"/>
</dbReference>
<name>A0A0S4TV60_RALSL</name>
<dbReference type="Pfam" id="PF05929">
    <property type="entry name" value="Phage_GPO"/>
    <property type="match status" value="1"/>
</dbReference>
<organism evidence="2">
    <name type="scientific">Ralstonia solanacearum</name>
    <name type="common">Pseudomonas solanacearum</name>
    <dbReference type="NCBI Taxonomy" id="305"/>
    <lineage>
        <taxon>Bacteria</taxon>
        <taxon>Pseudomonadati</taxon>
        <taxon>Pseudomonadota</taxon>
        <taxon>Betaproteobacteria</taxon>
        <taxon>Burkholderiales</taxon>
        <taxon>Burkholderiaceae</taxon>
        <taxon>Ralstonia</taxon>
        <taxon>Ralstonia solanacearum species complex</taxon>
    </lineage>
</organism>
<feature type="region of interest" description="Disordered" evidence="1">
    <location>
        <begin position="262"/>
        <end position="281"/>
    </location>
</feature>
<evidence type="ECO:0000313" key="2">
    <source>
        <dbReference type="EMBL" id="CUV13862.1"/>
    </source>
</evidence>
<gene>
    <name evidence="2" type="ORF">RUN39_v1_640060</name>
</gene>
<dbReference type="EMBL" id="LN899819">
    <property type="protein sequence ID" value="CUV13862.1"/>
    <property type="molecule type" value="Genomic_DNA"/>
</dbReference>
<dbReference type="AlphaFoldDB" id="A0A0S4TV60"/>
<sequence>MAKGTKFFRIATEGATSDGRVIDRETLVEVATNYDPKVYTARVNLEHIRGYDPAGPFKAYGDVTALKTEEQDGKLGLFAQIDPTDDLVAMTKARQKIFSSMELQPSFADTGEAYLVGLAVTDNPASLGCEVLQFSAKAKTNPLAARKQHPDNLFTEAVEVSFDFSPEVTNYTATTVPANFADSIKRLFSKQRRSDTNADARFADMQEAVQTVAQQVQATGEQFSTALKAVTDQLTAMNSQGVERDKQFNALKAQLEKTDAYATRPPATGGAGAGAPITTDC</sequence>
<dbReference type="PATRIC" id="fig|305.106.peg.4995"/>
<proteinExistence type="predicted"/>
<accession>A0A0S4TV60</accession>